<dbReference type="AlphaFoldDB" id="A0A330LWK5"/>
<evidence type="ECO:0000313" key="2">
    <source>
        <dbReference type="Proteomes" id="UP000250123"/>
    </source>
</evidence>
<sequence>MHSDWTAGDSGYRANDYCCYEGISYKYPLSITFIKPRT</sequence>
<dbReference type="Proteomes" id="UP000250123">
    <property type="component" value="Chromosome SHEWBE"/>
</dbReference>
<dbReference type="KEGG" id="sbk:SHEWBE_0423"/>
<reference evidence="2" key="1">
    <citation type="submission" date="2018-06" db="EMBL/GenBank/DDBJ databases">
        <authorList>
            <person name="Cea G.-C."/>
            <person name="William W."/>
        </authorList>
    </citation>
    <scope>NUCLEOTIDE SEQUENCE [LARGE SCALE GENOMIC DNA]</scope>
    <source>
        <strain evidence="2">DB21MT-2</strain>
    </source>
</reference>
<organism evidence="1 2">
    <name type="scientific">Shewanella benthica</name>
    <dbReference type="NCBI Taxonomy" id="43661"/>
    <lineage>
        <taxon>Bacteria</taxon>
        <taxon>Pseudomonadati</taxon>
        <taxon>Pseudomonadota</taxon>
        <taxon>Gammaproteobacteria</taxon>
        <taxon>Alteromonadales</taxon>
        <taxon>Shewanellaceae</taxon>
        <taxon>Shewanella</taxon>
    </lineage>
</organism>
<gene>
    <name evidence="1" type="ORF">SHEWBE_0423</name>
</gene>
<name>A0A330LWK5_9GAMM</name>
<proteinExistence type="predicted"/>
<dbReference type="EMBL" id="LS483452">
    <property type="protein sequence ID" value="SQH74412.1"/>
    <property type="molecule type" value="Genomic_DNA"/>
</dbReference>
<accession>A0A330LWK5</accession>
<protein>
    <submittedName>
        <fullName evidence="1">Uncharacterized protein</fullName>
    </submittedName>
</protein>
<evidence type="ECO:0000313" key="1">
    <source>
        <dbReference type="EMBL" id="SQH74412.1"/>
    </source>
</evidence>